<name>A0AAV0VVP8_9HEMI</name>
<evidence type="ECO:0000313" key="5">
    <source>
        <dbReference type="Proteomes" id="UP001160148"/>
    </source>
</evidence>
<dbReference type="InterPro" id="IPR027417">
    <property type="entry name" value="P-loop_NTPase"/>
</dbReference>
<dbReference type="GO" id="GO:0004386">
    <property type="term" value="F:helicase activity"/>
    <property type="evidence" value="ECO:0007669"/>
    <property type="project" value="InterPro"/>
</dbReference>
<dbReference type="Pfam" id="PF13086">
    <property type="entry name" value="AAA_11"/>
    <property type="match status" value="1"/>
</dbReference>
<proteinExistence type="predicted"/>
<dbReference type="EMBL" id="CARXXK010000001">
    <property type="protein sequence ID" value="CAI6347710.1"/>
    <property type="molecule type" value="Genomic_DNA"/>
</dbReference>
<feature type="compositionally biased region" description="Basic and acidic residues" evidence="1">
    <location>
        <begin position="68"/>
        <end position="102"/>
    </location>
</feature>
<comment type="caution">
    <text evidence="4">The sequence shown here is derived from an EMBL/GenBank/DDBJ whole genome shotgun (WGS) entry which is preliminary data.</text>
</comment>
<organism evidence="4 5">
    <name type="scientific">Macrosiphum euphorbiae</name>
    <name type="common">potato aphid</name>
    <dbReference type="NCBI Taxonomy" id="13131"/>
    <lineage>
        <taxon>Eukaryota</taxon>
        <taxon>Metazoa</taxon>
        <taxon>Ecdysozoa</taxon>
        <taxon>Arthropoda</taxon>
        <taxon>Hexapoda</taxon>
        <taxon>Insecta</taxon>
        <taxon>Pterygota</taxon>
        <taxon>Neoptera</taxon>
        <taxon>Paraneoptera</taxon>
        <taxon>Hemiptera</taxon>
        <taxon>Sternorrhyncha</taxon>
        <taxon>Aphidomorpha</taxon>
        <taxon>Aphidoidea</taxon>
        <taxon>Aphididae</taxon>
        <taxon>Macrosiphini</taxon>
        <taxon>Macrosiphum</taxon>
    </lineage>
</organism>
<accession>A0AAV0VVP8</accession>
<feature type="domain" description="DNA2/NAM7 helicase helicase" evidence="2">
    <location>
        <begin position="543"/>
        <end position="668"/>
    </location>
</feature>
<evidence type="ECO:0000259" key="2">
    <source>
        <dbReference type="Pfam" id="PF13086"/>
    </source>
</evidence>
<dbReference type="GO" id="GO:0031380">
    <property type="term" value="C:nuclear RNA-directed RNA polymerase complex"/>
    <property type="evidence" value="ECO:0007669"/>
    <property type="project" value="TreeGrafter"/>
</dbReference>
<feature type="compositionally biased region" description="Basic and acidic residues" evidence="1">
    <location>
        <begin position="1"/>
        <end position="14"/>
    </location>
</feature>
<dbReference type="SUPFAM" id="SSF52540">
    <property type="entry name" value="P-loop containing nucleoside triphosphate hydrolases"/>
    <property type="match status" value="1"/>
</dbReference>
<dbReference type="GO" id="GO:0031048">
    <property type="term" value="P:regulatory ncRNA-mediated heterochromatin formation"/>
    <property type="evidence" value="ECO:0007669"/>
    <property type="project" value="TreeGrafter"/>
</dbReference>
<sequence length="784" mass="91708">MYNNRYIDKNDKRQNSKRRRIRTNPTANAENIQFKIKSAKQQNEQIDSSNSKPKKKGGKNENTGNKQEQSKFKQNSENRQKIWRGKTIEHSEKSENGNTEKNKIDKYSFGLKRLEELCSKDPSEIVFVMSNKVNGFVDLFKQNKEPDWIFLLMKVSAKICSTELIQSKHYLLTELTCNQFFDHLKTYILSTPTEKNLNRCNNMNIFYEDCLVVFQSITTLFPKTAEEKLKEIIVSSSIALNGIKSFCNLIKVNETTIVKMNDLLQKINDTKLTEKLKLKEKLIIENIAQLMTPLENFRELTVYPTAIDLESEEPFLRPNISKGAYQNVEHYLDVQFRLLREDFIAPLREGIQFYKSKINDQQLHTRRKKINNIRIYSDVEFEKEGEFVRHKYGYLINFDIKNKLKIDWELAKRFMCGSLLIFSGNNFRTFFLGTVMDRKIELLKQGKLIVQLLEAAKPIFNTSLTMVESEVFFEPYKCSMEVLKNINNDNFPMEKYIISACNKIDYPYYIDMLPELNYYEIDKLGKFQVLSQNHWPTKEQLGLDEMQFGAFKAALTQEFTVIQGPPGTGKTFIGLKIMKTIINNLYDKPFLTKPILVVCYTNHALDQFMEGILSFTNKVIRIGGQSKSEILEKYSLRNISREHRKSVTTNKGLRNIEDQVKTTMENIKYLKGCSEVVSYNAGILELSLLKNGMPKQYHYFFKTNLDLLSWLFQDSNYFSVDPMGFIIGIKNQLINNVFHSEKFLEIKQVDDNDDEAKHYKPNNLDLKYNHKNVVIYIITLYDIR</sequence>
<evidence type="ECO:0000256" key="1">
    <source>
        <dbReference type="SAM" id="MobiDB-lite"/>
    </source>
</evidence>
<dbReference type="Proteomes" id="UP001160148">
    <property type="component" value="Unassembled WGS sequence"/>
</dbReference>
<dbReference type="InterPro" id="IPR045055">
    <property type="entry name" value="DNA2/NAM7-like"/>
</dbReference>
<evidence type="ECO:0000313" key="4">
    <source>
        <dbReference type="EMBL" id="CAI6347710.1"/>
    </source>
</evidence>
<evidence type="ECO:0000259" key="3">
    <source>
        <dbReference type="Pfam" id="PF25396"/>
    </source>
</evidence>
<dbReference type="InterPro" id="IPR057373">
    <property type="entry name" value="ZNFX1"/>
</dbReference>
<feature type="region of interest" description="Disordered" evidence="1">
    <location>
        <begin position="1"/>
        <end position="102"/>
    </location>
</feature>
<dbReference type="Pfam" id="PF25396">
    <property type="entry name" value="ZNFX1"/>
    <property type="match status" value="1"/>
</dbReference>
<dbReference type="Gene3D" id="3.40.50.300">
    <property type="entry name" value="P-loop containing nucleotide triphosphate hydrolases"/>
    <property type="match status" value="1"/>
</dbReference>
<gene>
    <name evidence="4" type="ORF">MEUPH1_LOCUS4469</name>
</gene>
<protein>
    <recommendedName>
        <fullName evidence="6">DNA2/NAM7 helicase helicase domain-containing protein</fullName>
    </recommendedName>
</protein>
<dbReference type="InterPro" id="IPR041677">
    <property type="entry name" value="DNA2/NAM7_AAA_11"/>
</dbReference>
<dbReference type="AlphaFoldDB" id="A0AAV0VVP8"/>
<feature type="domain" description="ZNFX1" evidence="3">
    <location>
        <begin position="369"/>
        <end position="470"/>
    </location>
</feature>
<keyword evidence="5" id="KW-1185">Reference proteome</keyword>
<evidence type="ECO:0008006" key="6">
    <source>
        <dbReference type="Google" id="ProtNLM"/>
    </source>
</evidence>
<reference evidence="4 5" key="1">
    <citation type="submission" date="2023-01" db="EMBL/GenBank/DDBJ databases">
        <authorList>
            <person name="Whitehead M."/>
        </authorList>
    </citation>
    <scope>NUCLEOTIDE SEQUENCE [LARGE SCALE GENOMIC DNA]</scope>
</reference>
<dbReference type="PANTHER" id="PTHR10887:SF341">
    <property type="entry name" value="NFX1-TYPE ZINC FINGER-CONTAINING PROTEIN 1"/>
    <property type="match status" value="1"/>
</dbReference>
<dbReference type="PANTHER" id="PTHR10887">
    <property type="entry name" value="DNA2/NAM7 HELICASE FAMILY"/>
    <property type="match status" value="1"/>
</dbReference>